<evidence type="ECO:0000259" key="6">
    <source>
        <dbReference type="PROSITE" id="PS50893"/>
    </source>
</evidence>
<dbReference type="Proteomes" id="UP000011666">
    <property type="component" value="Unassembled WGS sequence"/>
</dbReference>
<dbReference type="SMART" id="SM00382">
    <property type="entry name" value="AAA"/>
    <property type="match status" value="1"/>
</dbReference>
<dbReference type="PROSITE" id="PS00211">
    <property type="entry name" value="ABC_TRANSPORTER_1"/>
    <property type="match status" value="1"/>
</dbReference>
<comment type="subcellular location">
    <subcellularLocation>
        <location evidence="1">Cell membrane</location>
        <topology evidence="1">Peripheral membrane protein</topology>
    </subcellularLocation>
</comment>
<reference evidence="7 8" key="1">
    <citation type="submission" date="2013-01" db="EMBL/GenBank/DDBJ databases">
        <title>Whole genome shotgun sequence of Gordonia soli NBRC 108243.</title>
        <authorList>
            <person name="Isaki-Nakamura S."/>
            <person name="Hosoyama A."/>
            <person name="Tsuchikane K."/>
            <person name="Ando Y."/>
            <person name="Baba S."/>
            <person name="Ohji S."/>
            <person name="Hamada M."/>
            <person name="Tamura T."/>
            <person name="Yamazoe A."/>
            <person name="Yamazaki S."/>
            <person name="Fujita N."/>
        </authorList>
    </citation>
    <scope>NUCLEOTIDE SEQUENCE [LARGE SCALE GENOMIC DNA]</scope>
    <source>
        <strain evidence="7 8">NBRC 108243</strain>
    </source>
</reference>
<dbReference type="PROSITE" id="PS50893">
    <property type="entry name" value="ABC_TRANSPORTER_2"/>
    <property type="match status" value="1"/>
</dbReference>
<keyword evidence="2" id="KW-0813">Transport</keyword>
<sequence length="330" mass="34483">MPAIEVSALTKTFRQGKNTVEAVKGVDLAVASGELVALLGPNGAGKSTTLRMLTTLLRPTSGSAHLGGWSIADDPERVRSVIGYVGQGNGAGHNQRVREELITQGRCYRLSKAEAVSRADELIDALDLQALVDRKVGTLSGGQRRRLDIALGIVHGPSIIFLDEPTTGMDPQSRANLWDHIGRVRDRTGATIVLTTHYLDEADAMAERVVVIDSGTVIADDTARHLKDTLAGDQIILRTTDPEAATAVGEIAARFGGVTVGAVDGDVVTLRASGGDALLPVVLRSAADAGVDVRAAELMRPTLDDVFLALTGRSLRESGTATATGSAPAA</sequence>
<dbReference type="InterPro" id="IPR017871">
    <property type="entry name" value="ABC_transporter-like_CS"/>
</dbReference>
<dbReference type="GO" id="GO:0005886">
    <property type="term" value="C:plasma membrane"/>
    <property type="evidence" value="ECO:0007669"/>
    <property type="project" value="UniProtKB-SubCell"/>
</dbReference>
<comment type="caution">
    <text evidence="7">The sequence shown here is derived from an EMBL/GenBank/DDBJ whole genome shotgun (WGS) entry which is preliminary data.</text>
</comment>
<evidence type="ECO:0000256" key="3">
    <source>
        <dbReference type="ARBA" id="ARBA00022741"/>
    </source>
</evidence>
<keyword evidence="4 7" id="KW-0067">ATP-binding</keyword>
<dbReference type="Gene3D" id="3.40.50.300">
    <property type="entry name" value="P-loop containing nucleotide triphosphate hydrolases"/>
    <property type="match status" value="1"/>
</dbReference>
<dbReference type="InterPro" id="IPR003439">
    <property type="entry name" value="ABC_transporter-like_ATP-bd"/>
</dbReference>
<accession>M0QLL4</accession>
<dbReference type="InterPro" id="IPR027417">
    <property type="entry name" value="P-loop_NTPase"/>
</dbReference>
<evidence type="ECO:0000313" key="7">
    <source>
        <dbReference type="EMBL" id="GAC69443.1"/>
    </source>
</evidence>
<dbReference type="GO" id="GO:0046677">
    <property type="term" value="P:response to antibiotic"/>
    <property type="evidence" value="ECO:0007669"/>
    <property type="project" value="UniProtKB-KW"/>
</dbReference>
<keyword evidence="5" id="KW-0046">Antibiotic resistance</keyword>
<evidence type="ECO:0000256" key="2">
    <source>
        <dbReference type="ARBA" id="ARBA00022448"/>
    </source>
</evidence>
<evidence type="ECO:0000313" key="8">
    <source>
        <dbReference type="Proteomes" id="UP000011666"/>
    </source>
</evidence>
<evidence type="ECO:0000256" key="1">
    <source>
        <dbReference type="ARBA" id="ARBA00004202"/>
    </source>
</evidence>
<protein>
    <submittedName>
        <fullName evidence="7">Putative ABC transporter ATP-binding protein</fullName>
    </submittedName>
</protein>
<evidence type="ECO:0000256" key="5">
    <source>
        <dbReference type="ARBA" id="ARBA00023251"/>
    </source>
</evidence>
<dbReference type="InterPro" id="IPR050763">
    <property type="entry name" value="ABC_transporter_ATP-binding"/>
</dbReference>
<dbReference type="GO" id="GO:0005524">
    <property type="term" value="F:ATP binding"/>
    <property type="evidence" value="ECO:0007669"/>
    <property type="project" value="UniProtKB-KW"/>
</dbReference>
<dbReference type="PANTHER" id="PTHR42711">
    <property type="entry name" value="ABC TRANSPORTER ATP-BINDING PROTEIN"/>
    <property type="match status" value="1"/>
</dbReference>
<dbReference type="STRING" id="1223545.GS4_25_00130"/>
<dbReference type="AlphaFoldDB" id="M0QLL4"/>
<dbReference type="eggNOG" id="COG1131">
    <property type="taxonomic scope" value="Bacteria"/>
</dbReference>
<dbReference type="EMBL" id="BANX01000025">
    <property type="protein sequence ID" value="GAC69443.1"/>
    <property type="molecule type" value="Genomic_DNA"/>
</dbReference>
<keyword evidence="3" id="KW-0547">Nucleotide-binding</keyword>
<keyword evidence="8" id="KW-1185">Reference proteome</keyword>
<proteinExistence type="predicted"/>
<evidence type="ECO:0000256" key="4">
    <source>
        <dbReference type="ARBA" id="ARBA00022840"/>
    </source>
</evidence>
<dbReference type="SUPFAM" id="SSF52540">
    <property type="entry name" value="P-loop containing nucleoside triphosphate hydrolases"/>
    <property type="match status" value="1"/>
</dbReference>
<dbReference type="Pfam" id="PF00005">
    <property type="entry name" value="ABC_tran"/>
    <property type="match status" value="1"/>
</dbReference>
<dbReference type="GO" id="GO:0016887">
    <property type="term" value="F:ATP hydrolysis activity"/>
    <property type="evidence" value="ECO:0007669"/>
    <property type="project" value="InterPro"/>
</dbReference>
<dbReference type="PANTHER" id="PTHR42711:SF19">
    <property type="entry name" value="DOXORUBICIN RESISTANCE ATP-BINDING PROTEIN DRRA"/>
    <property type="match status" value="1"/>
</dbReference>
<name>M0QLL4_9ACTN</name>
<dbReference type="InterPro" id="IPR003593">
    <property type="entry name" value="AAA+_ATPase"/>
</dbReference>
<feature type="domain" description="ABC transporter" evidence="6">
    <location>
        <begin position="4"/>
        <end position="239"/>
    </location>
</feature>
<gene>
    <name evidence="7" type="ORF">GS4_25_00130</name>
</gene>
<organism evidence="7 8">
    <name type="scientific">Gordonia soli NBRC 108243</name>
    <dbReference type="NCBI Taxonomy" id="1223545"/>
    <lineage>
        <taxon>Bacteria</taxon>
        <taxon>Bacillati</taxon>
        <taxon>Actinomycetota</taxon>
        <taxon>Actinomycetes</taxon>
        <taxon>Mycobacteriales</taxon>
        <taxon>Gordoniaceae</taxon>
        <taxon>Gordonia</taxon>
    </lineage>
</organism>